<dbReference type="EMBL" id="NILC01000027">
    <property type="protein sequence ID" value="TWL24351.1"/>
    <property type="molecule type" value="Genomic_DNA"/>
</dbReference>
<feature type="transmembrane region" description="Helical" evidence="9">
    <location>
        <begin position="433"/>
        <end position="462"/>
    </location>
</feature>
<feature type="transmembrane region" description="Helical" evidence="9">
    <location>
        <begin position="255"/>
        <end position="272"/>
    </location>
</feature>
<dbReference type="AlphaFoldDB" id="A0A8B5Y9J5"/>
<feature type="transmembrane region" description="Helical" evidence="9">
    <location>
        <begin position="229"/>
        <end position="248"/>
    </location>
</feature>
<dbReference type="Pfam" id="PF00860">
    <property type="entry name" value="Xan_ur_permease"/>
    <property type="match status" value="1"/>
</dbReference>
<dbReference type="Proteomes" id="UP000435910">
    <property type="component" value="Unassembled WGS sequence"/>
</dbReference>
<dbReference type="GO" id="GO:0005886">
    <property type="term" value="C:plasma membrane"/>
    <property type="evidence" value="ECO:0007669"/>
    <property type="project" value="UniProtKB-SubCell"/>
</dbReference>
<feature type="transmembrane region" description="Helical" evidence="9">
    <location>
        <begin position="192"/>
        <end position="209"/>
    </location>
</feature>
<name>A0A8B5Y9J5_BACLI</name>
<feature type="transmembrane region" description="Helical" evidence="9">
    <location>
        <begin position="292"/>
        <end position="314"/>
    </location>
</feature>
<keyword evidence="4 8" id="KW-1003">Cell membrane</keyword>
<keyword evidence="3 8" id="KW-0813">Transport</keyword>
<keyword evidence="7 8" id="KW-0472">Membrane</keyword>
<dbReference type="PANTHER" id="PTHR43337:SF11">
    <property type="entry name" value="GUANINE_HYPOXANTHINE PERMEASE PBUG"/>
    <property type="match status" value="1"/>
</dbReference>
<dbReference type="GO" id="GO:0005345">
    <property type="term" value="F:purine nucleobase transmembrane transporter activity"/>
    <property type="evidence" value="ECO:0007669"/>
    <property type="project" value="TreeGrafter"/>
</dbReference>
<evidence type="ECO:0000313" key="11">
    <source>
        <dbReference type="Proteomes" id="UP000435910"/>
    </source>
</evidence>
<feature type="transmembrane region" description="Helical" evidence="9">
    <location>
        <begin position="474"/>
        <end position="492"/>
    </location>
</feature>
<feature type="transmembrane region" description="Helical" evidence="9">
    <location>
        <begin position="71"/>
        <end position="90"/>
    </location>
</feature>
<feature type="transmembrane region" description="Helical" evidence="9">
    <location>
        <begin position="136"/>
        <end position="156"/>
    </location>
</feature>
<evidence type="ECO:0000256" key="8">
    <source>
        <dbReference type="PIRNR" id="PIRNR005353"/>
    </source>
</evidence>
<evidence type="ECO:0000256" key="7">
    <source>
        <dbReference type="ARBA" id="ARBA00023136"/>
    </source>
</evidence>
<evidence type="ECO:0000256" key="6">
    <source>
        <dbReference type="ARBA" id="ARBA00022989"/>
    </source>
</evidence>
<dbReference type="InterPro" id="IPR026033">
    <property type="entry name" value="Azg-like_bact_archaea"/>
</dbReference>
<dbReference type="PANTHER" id="PTHR43337">
    <property type="entry name" value="XANTHINE/URACIL PERMEASE C887.17-RELATED"/>
    <property type="match status" value="1"/>
</dbReference>
<keyword evidence="6 8" id="KW-1133">Transmembrane helix</keyword>
<evidence type="ECO:0000313" key="10">
    <source>
        <dbReference type="EMBL" id="TWL24351.1"/>
    </source>
</evidence>
<feature type="transmembrane region" description="Helical" evidence="9">
    <location>
        <begin position="379"/>
        <end position="396"/>
    </location>
</feature>
<evidence type="ECO:0000256" key="9">
    <source>
        <dbReference type="SAM" id="Phobius"/>
    </source>
</evidence>
<evidence type="ECO:0000256" key="1">
    <source>
        <dbReference type="ARBA" id="ARBA00004651"/>
    </source>
</evidence>
<proteinExistence type="inferred from homology"/>
<accession>A0A8B5Y9J5</accession>
<comment type="subcellular location">
    <subcellularLocation>
        <location evidence="1 8">Cell membrane</location>
        <topology evidence="1 8">Multi-pass membrane protein</topology>
    </subcellularLocation>
</comment>
<gene>
    <name evidence="10" type="ORF">CHCC16736_1152</name>
</gene>
<keyword evidence="5 8" id="KW-0812">Transmembrane</keyword>
<comment type="similarity">
    <text evidence="2 8">Belongs to the nucleobase:cation symporter-2 (NCS2) (TC 2.A.40) family. Azg-like subfamily.</text>
</comment>
<feature type="transmembrane region" description="Helical" evidence="9">
    <location>
        <begin position="162"/>
        <end position="180"/>
    </location>
</feature>
<sequence length="493" mass="53039">MTTLVYNILSVKNHFFSMKYAVVKRPASWGVFCLKAKVYETIKATDKREEYTILKRYFQFEELGTNYRREMIGGLTTFLSMAYILIVNPLTLSLASVENFPDALRMDQSAVFTATAVAAAVGCFIMGLLAKYPIALAPGMGLNAFFAFSVILNMQIPWQTALSGVMVSGLIFIVLSLSGLREKIINSIPYELKMAVGAGIGLFIAFVGLQGSKIVVSNPDTIVSFGNIHSGPVLLTVFGLIITVILMVLRVNGGIFFGMLITAIVGMIFGQIDVPDKIVGAVPSLAPTFGQAFIHLHDIFTVQMLVVILTFLFVDFFDTAGTLVGVASQAGLMKDNKLPRAGRALLADSSATVAGAILGTSTTTAYVESSAGVAAGARSGFAAIVTGVLFLLSLFFSPVLSVITSQVTAPALIIVGVLMVANLNKIDWTKFEIAVPAFFTMIAMPLTYSIATGIAIGFIFYPITMIFKGKAKEIHPIMYGLAVVFILYFIFLK</sequence>
<reference evidence="10 11" key="1">
    <citation type="submission" date="2019-06" db="EMBL/GenBank/DDBJ databases">
        <title>Genome sequence analysis of &gt;100 Bacillus licheniformis strains suggests intrinsic resistance to this species.</title>
        <authorList>
            <person name="Wels M."/>
            <person name="Siezen R.J."/>
            <person name="Johansen E."/>
            <person name="Stuer-Lauridsen B."/>
            <person name="Bjerre K."/>
            <person name="Nielsen B.K.K."/>
        </authorList>
    </citation>
    <scope>NUCLEOTIDE SEQUENCE [LARGE SCALE GENOMIC DNA]</scope>
    <source>
        <strain evidence="10 11">BAC-16736</strain>
    </source>
</reference>
<feature type="transmembrane region" description="Helical" evidence="9">
    <location>
        <begin position="110"/>
        <end position="129"/>
    </location>
</feature>
<evidence type="ECO:0000256" key="5">
    <source>
        <dbReference type="ARBA" id="ARBA00022692"/>
    </source>
</evidence>
<organism evidence="10 11">
    <name type="scientific">Bacillus licheniformis</name>
    <dbReference type="NCBI Taxonomy" id="1402"/>
    <lineage>
        <taxon>Bacteria</taxon>
        <taxon>Bacillati</taxon>
        <taxon>Bacillota</taxon>
        <taxon>Bacilli</taxon>
        <taxon>Bacillales</taxon>
        <taxon>Bacillaceae</taxon>
        <taxon>Bacillus</taxon>
    </lineage>
</organism>
<evidence type="ECO:0000256" key="2">
    <source>
        <dbReference type="ARBA" id="ARBA00005697"/>
    </source>
</evidence>
<feature type="transmembrane region" description="Helical" evidence="9">
    <location>
        <begin position="402"/>
        <end position="421"/>
    </location>
</feature>
<dbReference type="InterPro" id="IPR006043">
    <property type="entry name" value="NCS2"/>
</dbReference>
<dbReference type="InterPro" id="IPR045018">
    <property type="entry name" value="Azg-like"/>
</dbReference>
<dbReference type="PIRSF" id="PIRSF005353">
    <property type="entry name" value="PbuG"/>
    <property type="match status" value="1"/>
</dbReference>
<comment type="caution">
    <text evidence="10">The sequence shown here is derived from an EMBL/GenBank/DDBJ whole genome shotgun (WGS) entry which is preliminary data.</text>
</comment>
<evidence type="ECO:0000256" key="3">
    <source>
        <dbReference type="ARBA" id="ARBA00022448"/>
    </source>
</evidence>
<protein>
    <submittedName>
        <fullName evidence="10">Guanine/hypoxanthine permease PbuG</fullName>
    </submittedName>
</protein>
<evidence type="ECO:0000256" key="4">
    <source>
        <dbReference type="ARBA" id="ARBA00022475"/>
    </source>
</evidence>